<dbReference type="Proteomes" id="UP000283895">
    <property type="component" value="Unassembled WGS sequence"/>
</dbReference>
<evidence type="ECO:0000256" key="1">
    <source>
        <dbReference type="SAM" id="MobiDB-lite"/>
    </source>
</evidence>
<accession>A0A423XA79</accession>
<dbReference type="EMBL" id="LKEA01000001">
    <property type="protein sequence ID" value="ROW12804.1"/>
    <property type="molecule type" value="Genomic_DNA"/>
</dbReference>
<feature type="region of interest" description="Disordered" evidence="1">
    <location>
        <begin position="137"/>
        <end position="158"/>
    </location>
</feature>
<dbReference type="AlphaFoldDB" id="A0A423XA79"/>
<proteinExistence type="predicted"/>
<reference evidence="3 4" key="1">
    <citation type="submission" date="2015-09" db="EMBL/GenBank/DDBJ databases">
        <title>Host preference determinants of Valsa canker pathogens revealed by comparative genomics.</title>
        <authorList>
            <person name="Yin Z."/>
            <person name="Huang L."/>
        </authorList>
    </citation>
    <scope>NUCLEOTIDE SEQUENCE [LARGE SCALE GENOMIC DNA]</scope>
    <source>
        <strain evidence="3 4">03-1</strain>
    </source>
</reference>
<keyword evidence="2" id="KW-0732">Signal</keyword>
<evidence type="ECO:0000313" key="3">
    <source>
        <dbReference type="EMBL" id="ROW12804.1"/>
    </source>
</evidence>
<comment type="caution">
    <text evidence="3">The sequence shown here is derived from an EMBL/GenBank/DDBJ whole genome shotgun (WGS) entry which is preliminary data.</text>
</comment>
<organism evidence="3 4">
    <name type="scientific">Cytospora schulzeri</name>
    <dbReference type="NCBI Taxonomy" id="448051"/>
    <lineage>
        <taxon>Eukaryota</taxon>
        <taxon>Fungi</taxon>
        <taxon>Dikarya</taxon>
        <taxon>Ascomycota</taxon>
        <taxon>Pezizomycotina</taxon>
        <taxon>Sordariomycetes</taxon>
        <taxon>Sordariomycetidae</taxon>
        <taxon>Diaporthales</taxon>
        <taxon>Cytosporaceae</taxon>
        <taxon>Cytospora</taxon>
    </lineage>
</organism>
<evidence type="ECO:0000313" key="4">
    <source>
        <dbReference type="Proteomes" id="UP000283895"/>
    </source>
</evidence>
<evidence type="ECO:0000256" key="2">
    <source>
        <dbReference type="SAM" id="SignalP"/>
    </source>
</evidence>
<gene>
    <name evidence="3" type="ORF">VMCG_00255</name>
</gene>
<protein>
    <submittedName>
        <fullName evidence="3">Uncharacterized protein</fullName>
    </submittedName>
</protein>
<sequence length="158" mass="17595">MRLLVVAAFLVPGLVRGAPTLPHNNGIARGVNDITTVFEPQNSCIVILFKGVLLCIEDLRNFDNGSAFPNGDQLKPYIDYRDCLLKRKPDCERPQLPELTEEIMAKLNGMDINALARDFEMLYADYRVENLLKGLQDGRGKEDTGEVDVDGVSVNNDE</sequence>
<feature type="chain" id="PRO_5018975830" evidence="2">
    <location>
        <begin position="18"/>
        <end position="158"/>
    </location>
</feature>
<keyword evidence="4" id="KW-1185">Reference proteome</keyword>
<feature type="signal peptide" evidence="2">
    <location>
        <begin position="1"/>
        <end position="17"/>
    </location>
</feature>
<name>A0A423XA79_9PEZI</name>